<dbReference type="AlphaFoldDB" id="A0A7W7S1Y9"/>
<dbReference type="EMBL" id="JACHJU010000003">
    <property type="protein sequence ID" value="MBB4942439.1"/>
    <property type="molecule type" value="Genomic_DNA"/>
</dbReference>
<gene>
    <name evidence="2" type="ORF">FHR32_006825</name>
</gene>
<reference evidence="2 3" key="1">
    <citation type="submission" date="2020-08" db="EMBL/GenBank/DDBJ databases">
        <title>Sequencing the genomes of 1000 actinobacteria strains.</title>
        <authorList>
            <person name="Klenk H.-P."/>
        </authorList>
    </citation>
    <scope>NUCLEOTIDE SEQUENCE [LARGE SCALE GENOMIC DNA]</scope>
    <source>
        <strain evidence="2 3">DSM 43023</strain>
    </source>
</reference>
<feature type="region of interest" description="Disordered" evidence="1">
    <location>
        <begin position="78"/>
        <end position="102"/>
    </location>
</feature>
<protein>
    <submittedName>
        <fullName evidence="2">Uncharacterized protein</fullName>
    </submittedName>
</protein>
<evidence type="ECO:0000256" key="1">
    <source>
        <dbReference type="SAM" id="MobiDB-lite"/>
    </source>
</evidence>
<dbReference type="RefSeq" id="WP_184758398.1">
    <property type="nucleotide sequence ID" value="NZ_BAABEK010000012.1"/>
</dbReference>
<name>A0A7W7S1Y9_9ACTN</name>
<comment type="caution">
    <text evidence="2">The sequence shown here is derived from an EMBL/GenBank/DDBJ whole genome shotgun (WGS) entry which is preliminary data.</text>
</comment>
<evidence type="ECO:0000313" key="2">
    <source>
        <dbReference type="EMBL" id="MBB4942439.1"/>
    </source>
</evidence>
<feature type="compositionally biased region" description="Basic and acidic residues" evidence="1">
    <location>
        <begin position="1"/>
        <end position="10"/>
    </location>
</feature>
<dbReference type="Proteomes" id="UP000534286">
    <property type="component" value="Unassembled WGS sequence"/>
</dbReference>
<feature type="region of interest" description="Disordered" evidence="1">
    <location>
        <begin position="1"/>
        <end position="23"/>
    </location>
</feature>
<keyword evidence="3" id="KW-1185">Reference proteome</keyword>
<proteinExistence type="predicted"/>
<organism evidence="2 3">
    <name type="scientific">Streptosporangium album</name>
    <dbReference type="NCBI Taxonomy" id="47479"/>
    <lineage>
        <taxon>Bacteria</taxon>
        <taxon>Bacillati</taxon>
        <taxon>Actinomycetota</taxon>
        <taxon>Actinomycetes</taxon>
        <taxon>Streptosporangiales</taxon>
        <taxon>Streptosporangiaceae</taxon>
        <taxon>Streptosporangium</taxon>
    </lineage>
</organism>
<sequence length="102" mass="10981">MPLRHPERGGPVEPPPRRGARRFPVVWSPPAEQVILYRSERAAQSALLQFQAGVQKCRQSEGWKNGSFNRSLARVALGDGPGRRGAVGGGGRRARGAGVRDG</sequence>
<accession>A0A7W7S1Y9</accession>
<feature type="compositionally biased region" description="Gly residues" evidence="1">
    <location>
        <begin position="79"/>
        <end position="91"/>
    </location>
</feature>
<evidence type="ECO:0000313" key="3">
    <source>
        <dbReference type="Proteomes" id="UP000534286"/>
    </source>
</evidence>